<keyword evidence="8" id="KW-1185">Reference proteome</keyword>
<name>A0A562T4X2_CHIJA</name>
<evidence type="ECO:0000256" key="1">
    <source>
        <dbReference type="ARBA" id="ARBA00022448"/>
    </source>
</evidence>
<dbReference type="SUPFAM" id="SSF50952">
    <property type="entry name" value="Soluble quinoprotein glucose dehydrogenase"/>
    <property type="match status" value="1"/>
</dbReference>
<keyword evidence="2" id="KW-0479">Metal-binding</keyword>
<evidence type="ECO:0000259" key="6">
    <source>
        <dbReference type="Pfam" id="PF00127"/>
    </source>
</evidence>
<evidence type="ECO:0000256" key="3">
    <source>
        <dbReference type="ARBA" id="ARBA00022982"/>
    </source>
</evidence>
<dbReference type="EMBL" id="VLLG01000003">
    <property type="protein sequence ID" value="TWI88294.1"/>
    <property type="molecule type" value="Genomic_DNA"/>
</dbReference>
<dbReference type="PROSITE" id="PS00196">
    <property type="entry name" value="COPPER_BLUE"/>
    <property type="match status" value="1"/>
</dbReference>
<evidence type="ECO:0000256" key="4">
    <source>
        <dbReference type="ARBA" id="ARBA00023008"/>
    </source>
</evidence>
<proteinExistence type="predicted"/>
<dbReference type="GO" id="GO:0005507">
    <property type="term" value="F:copper ion binding"/>
    <property type="evidence" value="ECO:0007669"/>
    <property type="project" value="InterPro"/>
</dbReference>
<keyword evidence="4" id="KW-0186">Copper</keyword>
<feature type="signal peptide" evidence="5">
    <location>
        <begin position="1"/>
        <end position="22"/>
    </location>
</feature>
<feature type="domain" description="Blue (type 1) copper" evidence="6">
    <location>
        <begin position="542"/>
        <end position="658"/>
    </location>
</feature>
<dbReference type="Gene3D" id="2.120.10.30">
    <property type="entry name" value="TolB, C-terminal domain"/>
    <property type="match status" value="1"/>
</dbReference>
<reference evidence="7 8" key="1">
    <citation type="journal article" date="2013" name="Stand. Genomic Sci.">
        <title>Genomic Encyclopedia of Type Strains, Phase I: The one thousand microbial genomes (KMG-I) project.</title>
        <authorList>
            <person name="Kyrpides N.C."/>
            <person name="Woyke T."/>
            <person name="Eisen J.A."/>
            <person name="Garrity G."/>
            <person name="Lilburn T.G."/>
            <person name="Beck B.J."/>
            <person name="Whitman W.B."/>
            <person name="Hugenholtz P."/>
            <person name="Klenk H.P."/>
        </authorList>
    </citation>
    <scope>NUCLEOTIDE SEQUENCE [LARGE SCALE GENOMIC DNA]</scope>
    <source>
        <strain evidence="7 8">DSM 13484</strain>
    </source>
</reference>
<organism evidence="7 8">
    <name type="scientific">Chitinophaga japonensis</name>
    <name type="common">Flexibacter japonensis</name>
    <dbReference type="NCBI Taxonomy" id="104662"/>
    <lineage>
        <taxon>Bacteria</taxon>
        <taxon>Pseudomonadati</taxon>
        <taxon>Bacteroidota</taxon>
        <taxon>Chitinophagia</taxon>
        <taxon>Chitinophagales</taxon>
        <taxon>Chitinophagaceae</taxon>
        <taxon>Chitinophaga</taxon>
    </lineage>
</organism>
<dbReference type="InterPro" id="IPR028871">
    <property type="entry name" value="BlueCu_1_BS"/>
</dbReference>
<sequence length="662" mass="72664">MISKQYRRFLLLLWGMSLTYLAAAQSGRKGPESRYYSITNVPIPDSVVLEVGGLAFTPDDQLGVATRHGEIWLIKDPYQRKPGTPQYTRFAAGMHETLGLAWHNGSFYTTQRSELTRVTDTDKDGKADLFQTVASWPLSGNYHEYSYGPLFMPNGDMIVTLNLSWIGRGASLAKWRGWMMQVKPDGTMRPFATGMRSPAGFGLMENGDIFFAENQGDWIGSGRITHIAYGDFAGHPAGLRWSGEPGSPVYLKPEQFPDSIGILHDFARKFSAFKEPSVWFPHTLMGISTADILAINNDAFGPFKGQLLVGDQGHSKVMRAFLEKVNGKYQGACFPFLEGFSSGVLRMAWGSDHSLFVGMTSRGWASTGPELYGLQRVQFRGSTPFEMKAIRAQSNGFELEFTLPVNKKQAADINKFRVTGFTYSYHRKYGSPIINQQSCPVVKTEVSDDGRRVRIYVNGLREGYIHEVNVSGLQSQAGVPLLHNAGYYSLNAIPAGSAAPACAVTPRSLAAAASNKAGCGSDPAKCVTEQPVGWDKGPDVELQIGTKPGLKYDQEVMEVPAGARVKLVFNNNDDMLHNLVIVNPGKGNEVGKAAMEMGLNGSQLAYVPASKEVLFNTCLLEPGKSQSIYFIAPKQAGDYTYVCTFPGHYAVMKGILKVRRKK</sequence>
<dbReference type="InterPro" id="IPR000923">
    <property type="entry name" value="BlueCu_1"/>
</dbReference>
<dbReference type="CDD" id="cd04233">
    <property type="entry name" value="Auracyanin"/>
    <property type="match status" value="1"/>
</dbReference>
<dbReference type="InterPro" id="IPR008972">
    <property type="entry name" value="Cupredoxin"/>
</dbReference>
<dbReference type="SUPFAM" id="SSF49503">
    <property type="entry name" value="Cupredoxins"/>
    <property type="match status" value="1"/>
</dbReference>
<accession>A0A562T4X2</accession>
<dbReference type="InterPro" id="IPR011042">
    <property type="entry name" value="6-blade_b-propeller_TolB-like"/>
</dbReference>
<feature type="chain" id="PRO_5022189467" evidence="5">
    <location>
        <begin position="23"/>
        <end position="662"/>
    </location>
</feature>
<evidence type="ECO:0000256" key="5">
    <source>
        <dbReference type="SAM" id="SignalP"/>
    </source>
</evidence>
<dbReference type="GO" id="GO:0009055">
    <property type="term" value="F:electron transfer activity"/>
    <property type="evidence" value="ECO:0007669"/>
    <property type="project" value="InterPro"/>
</dbReference>
<dbReference type="Pfam" id="PF00127">
    <property type="entry name" value="Copper-bind"/>
    <property type="match status" value="1"/>
</dbReference>
<keyword evidence="1" id="KW-0813">Transport</keyword>
<dbReference type="Proteomes" id="UP000316778">
    <property type="component" value="Unassembled WGS sequence"/>
</dbReference>
<dbReference type="PANTHER" id="PTHR33546:SF1">
    <property type="entry name" value="LARGE, MULTIFUNCTIONAL SECRETED PROTEIN"/>
    <property type="match status" value="1"/>
</dbReference>
<dbReference type="AlphaFoldDB" id="A0A562T4X2"/>
<dbReference type="PANTHER" id="PTHR33546">
    <property type="entry name" value="LARGE, MULTIFUNCTIONAL SECRETED PROTEIN-RELATED"/>
    <property type="match status" value="1"/>
</dbReference>
<protein>
    <submittedName>
        <fullName evidence="7">Azurin</fullName>
    </submittedName>
</protein>
<evidence type="ECO:0000313" key="8">
    <source>
        <dbReference type="Proteomes" id="UP000316778"/>
    </source>
</evidence>
<keyword evidence="3" id="KW-0249">Electron transport</keyword>
<dbReference type="InterPro" id="IPR011041">
    <property type="entry name" value="Quinoprot_gluc/sorb_DH_b-prop"/>
</dbReference>
<dbReference type="OrthoDB" id="9814063at2"/>
<gene>
    <name evidence="7" type="ORF">LX66_2379</name>
</gene>
<keyword evidence="5" id="KW-0732">Signal</keyword>
<evidence type="ECO:0000313" key="7">
    <source>
        <dbReference type="EMBL" id="TWI88294.1"/>
    </source>
</evidence>
<evidence type="ECO:0000256" key="2">
    <source>
        <dbReference type="ARBA" id="ARBA00022723"/>
    </source>
</evidence>
<dbReference type="Gene3D" id="2.60.40.420">
    <property type="entry name" value="Cupredoxins - blue copper proteins"/>
    <property type="match status" value="1"/>
</dbReference>
<comment type="caution">
    <text evidence="7">The sequence shown here is derived from an EMBL/GenBank/DDBJ whole genome shotgun (WGS) entry which is preliminary data.</text>
</comment>